<dbReference type="Pfam" id="PF10546">
    <property type="entry name" value="P63C"/>
    <property type="match status" value="1"/>
</dbReference>
<accession>A0A1B1AN76</accession>
<protein>
    <recommendedName>
        <fullName evidence="1">Bacteriophage Mx8 p63 C-terminal domain-containing protein</fullName>
    </recommendedName>
</protein>
<organism evidence="2 3">
    <name type="scientific">Candidatus Viadribacter manganicus</name>
    <dbReference type="NCBI Taxonomy" id="1759059"/>
    <lineage>
        <taxon>Bacteria</taxon>
        <taxon>Pseudomonadati</taxon>
        <taxon>Pseudomonadota</taxon>
        <taxon>Alphaproteobacteria</taxon>
        <taxon>Hyphomonadales</taxon>
        <taxon>Hyphomonadaceae</taxon>
        <taxon>Candidatus Viadribacter</taxon>
    </lineage>
</organism>
<dbReference type="KEGG" id="cbot:ATE48_10170"/>
<dbReference type="InterPro" id="IPR018874">
    <property type="entry name" value="Phage_Mx8_p63_C"/>
</dbReference>
<evidence type="ECO:0000313" key="3">
    <source>
        <dbReference type="Proteomes" id="UP000092498"/>
    </source>
</evidence>
<sequence length="347" mass="38434">MTDESDPKEPVGRAKGGKARMLKLSGEERHEIAKKAAAARWNTKVLKATHGSPDHPLKIGDAVIPCYVLEDGTRVLTQGGFTDALGMARGGSMIAGMNRLELFVSRKSVNPYISNELAERFANPISFVTPEGVRAHGFDAILLADLCEAVLKAREAGVLQKQQAGIALKCEILIRGFARVGIVALVDEATGYQRDRAKQALAKILEAWIAKELQAYVQTFPADYYEHMFRLRGLEFPEESVQRPRYFGILTNDIVYKRLAPGVLAELQRVTPRNEDGRPTAKYFQSLTGNIGYPKLKEHLGAVVALMKVSKSWAGFMNLLNEHYPRHGDTPMLPLDYDQEKDDGKGI</sequence>
<dbReference type="EMBL" id="CP013244">
    <property type="protein sequence ID" value="ANP48023.1"/>
    <property type="molecule type" value="Genomic_DNA"/>
</dbReference>
<reference evidence="2 3" key="1">
    <citation type="submission" date="2015-11" db="EMBL/GenBank/DDBJ databases">
        <title>Whole-Genome Sequence of Candidatus Oderbacter manganicum from the National Park Lower Oder Valley, Germany.</title>
        <authorList>
            <person name="Braun B."/>
            <person name="Liere K."/>
            <person name="Szewzyk U."/>
        </authorList>
    </citation>
    <scope>NUCLEOTIDE SEQUENCE [LARGE SCALE GENOMIC DNA]</scope>
    <source>
        <strain evidence="2 3">OTSz_A_272</strain>
    </source>
</reference>
<feature type="domain" description="Bacteriophage Mx8 p63 C-terminal" evidence="1">
    <location>
        <begin position="204"/>
        <end position="296"/>
    </location>
</feature>
<evidence type="ECO:0000313" key="2">
    <source>
        <dbReference type="EMBL" id="ANP48023.1"/>
    </source>
</evidence>
<dbReference type="STRING" id="1759059.ATE48_10170"/>
<name>A0A1B1AN76_9PROT</name>
<proteinExistence type="predicted"/>
<dbReference type="InParanoid" id="A0A1B1AN76"/>
<dbReference type="AlphaFoldDB" id="A0A1B1AN76"/>
<evidence type="ECO:0000259" key="1">
    <source>
        <dbReference type="Pfam" id="PF10546"/>
    </source>
</evidence>
<dbReference type="Proteomes" id="UP000092498">
    <property type="component" value="Chromosome"/>
</dbReference>
<gene>
    <name evidence="2" type="ORF">ATE48_10170</name>
</gene>
<keyword evidence="3" id="KW-1185">Reference proteome</keyword>
<dbReference type="OrthoDB" id="4762429at2"/>